<reference evidence="2 3" key="1">
    <citation type="submission" date="2023-03" db="EMBL/GenBank/DDBJ databases">
        <title>Genome insight into feeding habits of ladybird beetles.</title>
        <authorList>
            <person name="Li H.-S."/>
            <person name="Huang Y.-H."/>
            <person name="Pang H."/>
        </authorList>
    </citation>
    <scope>NUCLEOTIDE SEQUENCE [LARGE SCALE GENOMIC DNA]</scope>
    <source>
        <strain evidence="2">SYSU_2023b</strain>
        <tissue evidence="2">Whole body</tissue>
    </source>
</reference>
<proteinExistence type="predicted"/>
<accession>A0AAW1U419</accession>
<evidence type="ECO:0000313" key="3">
    <source>
        <dbReference type="Proteomes" id="UP001431783"/>
    </source>
</evidence>
<dbReference type="AlphaFoldDB" id="A0AAW1U419"/>
<sequence length="237" mass="27045">MNPNAMNTDTNQQNRPSVFTENYPPSTNNPFDFNTMHLTNQIQYGQFGALPNSGFNMQPTVKDNNWPNFQFGSNPEQFGSTVQFPFPNIHHQRSIEPPLSTLRIKRKTNSPPPKPAKQLITEEKMSEHLSKLHISSETPSSAMESDVVKERRLYVCEEMKKFQAQSDPIIPETLLSRLNRPCTALVLWKPPTNPLVPSFYCGNMEEEESENNNNNRVDEMNPLNVPLPANDMDLDDL</sequence>
<name>A0AAW1U419_9CUCU</name>
<gene>
    <name evidence="2" type="ORF">WA026_009481</name>
</gene>
<comment type="caution">
    <text evidence="2">The sequence shown here is derived from an EMBL/GenBank/DDBJ whole genome shotgun (WGS) entry which is preliminary data.</text>
</comment>
<organism evidence="2 3">
    <name type="scientific">Henosepilachna vigintioctopunctata</name>
    <dbReference type="NCBI Taxonomy" id="420089"/>
    <lineage>
        <taxon>Eukaryota</taxon>
        <taxon>Metazoa</taxon>
        <taxon>Ecdysozoa</taxon>
        <taxon>Arthropoda</taxon>
        <taxon>Hexapoda</taxon>
        <taxon>Insecta</taxon>
        <taxon>Pterygota</taxon>
        <taxon>Neoptera</taxon>
        <taxon>Endopterygota</taxon>
        <taxon>Coleoptera</taxon>
        <taxon>Polyphaga</taxon>
        <taxon>Cucujiformia</taxon>
        <taxon>Coccinelloidea</taxon>
        <taxon>Coccinellidae</taxon>
        <taxon>Epilachninae</taxon>
        <taxon>Epilachnini</taxon>
        <taxon>Henosepilachna</taxon>
    </lineage>
</organism>
<dbReference type="Proteomes" id="UP001431783">
    <property type="component" value="Unassembled WGS sequence"/>
</dbReference>
<evidence type="ECO:0000256" key="1">
    <source>
        <dbReference type="SAM" id="MobiDB-lite"/>
    </source>
</evidence>
<keyword evidence="3" id="KW-1185">Reference proteome</keyword>
<evidence type="ECO:0000313" key="2">
    <source>
        <dbReference type="EMBL" id="KAK9875685.1"/>
    </source>
</evidence>
<dbReference type="PANTHER" id="PTHR16246">
    <property type="entry name" value="HOST CELL FACTOR C1 REGULATOR 1"/>
    <property type="match status" value="1"/>
</dbReference>
<dbReference type="EMBL" id="JARQZJ010000034">
    <property type="protein sequence ID" value="KAK9875685.1"/>
    <property type="molecule type" value="Genomic_DNA"/>
</dbReference>
<protein>
    <submittedName>
        <fullName evidence="2">Uncharacterized protein</fullName>
    </submittedName>
</protein>
<feature type="region of interest" description="Disordered" evidence="1">
    <location>
        <begin position="206"/>
        <end position="237"/>
    </location>
</feature>
<dbReference type="InterPro" id="IPR029195">
    <property type="entry name" value="HCFC1R1"/>
</dbReference>
<dbReference type="PANTHER" id="PTHR16246:SF2">
    <property type="entry name" value="HOST CELL FACTOR C1 REGULATOR 1"/>
    <property type="match status" value="1"/>
</dbReference>